<dbReference type="Proteomes" id="UP000434052">
    <property type="component" value="Unassembled WGS sequence"/>
</dbReference>
<evidence type="ECO:0000313" key="1">
    <source>
        <dbReference type="EMBL" id="TVM27728.1"/>
    </source>
</evidence>
<sequence>DVDGKWSVPSGNVRVDAKTRKLVVAEKNATAPKGSLEAMLGREPTATGKGDLEASVALDGSQFTATAPAISMRGSSQANINNPQSPLKVAVDAKADSRETCDAMAGTQLGCALALSVRGSGDRDAPDRSLDLAIDKTQVDAQAVEKLDVKVDGSGTLENWSGEESVKLAAMVEGQPAALDVRTEFTRGAARLAC</sequence>
<accession>A0A6P1ZBH1</accession>
<gene>
    <name evidence="1" type="ORF">DQK91_22525</name>
</gene>
<comment type="caution">
    <text evidence="1">The sequence shown here is derived from an EMBL/GenBank/DDBJ whole genome shotgun (WGS) entry which is preliminary data.</text>
</comment>
<name>A0A6P1ZBH1_9BACT</name>
<protein>
    <submittedName>
        <fullName evidence="1">Uncharacterized protein</fullName>
    </submittedName>
</protein>
<evidence type="ECO:0000313" key="2">
    <source>
        <dbReference type="Proteomes" id="UP000434052"/>
    </source>
</evidence>
<dbReference type="EMBL" id="QMIF01000156">
    <property type="protein sequence ID" value="TVM27728.1"/>
    <property type="molecule type" value="Genomic_DNA"/>
</dbReference>
<feature type="non-terminal residue" evidence="1">
    <location>
        <position position="194"/>
    </location>
</feature>
<reference evidence="1 2" key="1">
    <citation type="submission" date="2018-06" db="EMBL/GenBank/DDBJ databases">
        <title>Complete genome of Desulfovibrio marinus P48SEP.</title>
        <authorList>
            <person name="Crispim J.S."/>
            <person name="Vidigal P.M.P."/>
            <person name="Silva L.C.F."/>
            <person name="Araujo L.C."/>
            <person name="Laguardia C.N."/>
            <person name="Dias R.S."/>
            <person name="Sousa M.P."/>
            <person name="Paula S.O."/>
            <person name="Silva C."/>
        </authorList>
    </citation>
    <scope>NUCLEOTIDE SEQUENCE [LARGE SCALE GENOMIC DNA]</scope>
    <source>
        <strain evidence="1 2">P48SEP</strain>
    </source>
</reference>
<dbReference type="AlphaFoldDB" id="A0A6P1ZBH1"/>
<organism evidence="1 2">
    <name type="scientific">Oceanidesulfovibrio marinus</name>
    <dbReference type="NCBI Taxonomy" id="370038"/>
    <lineage>
        <taxon>Bacteria</taxon>
        <taxon>Pseudomonadati</taxon>
        <taxon>Thermodesulfobacteriota</taxon>
        <taxon>Desulfovibrionia</taxon>
        <taxon>Desulfovibrionales</taxon>
        <taxon>Desulfovibrionaceae</taxon>
        <taxon>Oceanidesulfovibrio</taxon>
    </lineage>
</organism>
<feature type="non-terminal residue" evidence="1">
    <location>
        <position position="1"/>
    </location>
</feature>
<proteinExistence type="predicted"/>